<keyword evidence="4" id="KW-1185">Reference proteome</keyword>
<accession>A0A2U8WDE9</accession>
<dbReference type="Proteomes" id="UP000245926">
    <property type="component" value="Chromosome"/>
</dbReference>
<keyword evidence="1" id="KW-0472">Membrane</keyword>
<keyword evidence="1" id="KW-1133">Transmembrane helix</keyword>
<feature type="chain" id="PRO_5016101497" evidence="2">
    <location>
        <begin position="22"/>
        <end position="76"/>
    </location>
</feature>
<feature type="transmembrane region" description="Helical" evidence="1">
    <location>
        <begin position="45"/>
        <end position="67"/>
    </location>
</feature>
<organism evidence="3 4">
    <name type="scientific">Methylobacterium durans</name>
    <dbReference type="NCBI Taxonomy" id="2202825"/>
    <lineage>
        <taxon>Bacteria</taxon>
        <taxon>Pseudomonadati</taxon>
        <taxon>Pseudomonadota</taxon>
        <taxon>Alphaproteobacteria</taxon>
        <taxon>Hyphomicrobiales</taxon>
        <taxon>Methylobacteriaceae</taxon>
        <taxon>Methylobacterium</taxon>
    </lineage>
</organism>
<gene>
    <name evidence="3" type="ORF">DK389_25915</name>
</gene>
<keyword evidence="1" id="KW-0812">Transmembrane</keyword>
<dbReference type="EMBL" id="CP029550">
    <property type="protein sequence ID" value="AWN43312.1"/>
    <property type="molecule type" value="Genomic_DNA"/>
</dbReference>
<dbReference type="AlphaFoldDB" id="A0A2U8WDE9"/>
<reference evidence="4" key="1">
    <citation type="submission" date="2018-05" db="EMBL/GenBank/DDBJ databases">
        <title>Complete Genome Sequence of Methylobacterium sp. 17SD2-17.</title>
        <authorList>
            <person name="Srinivasan S."/>
        </authorList>
    </citation>
    <scope>NUCLEOTIDE SEQUENCE [LARGE SCALE GENOMIC DNA]</scope>
    <source>
        <strain evidence="4">17SD2-17</strain>
    </source>
</reference>
<dbReference type="KEGG" id="mets:DK389_25915"/>
<protein>
    <submittedName>
        <fullName evidence="3">Uncharacterized protein</fullName>
    </submittedName>
</protein>
<sequence>MLRAALASVTLLLVDAWAALAQDTKPAPPIPESKPPTASPPVQDVSLSWLWFVLAAVLLVAAIYFVMQRRRPPTHR</sequence>
<keyword evidence="2" id="KW-0732">Signal</keyword>
<evidence type="ECO:0000256" key="2">
    <source>
        <dbReference type="SAM" id="SignalP"/>
    </source>
</evidence>
<evidence type="ECO:0000313" key="3">
    <source>
        <dbReference type="EMBL" id="AWN43312.1"/>
    </source>
</evidence>
<name>A0A2U8WDE9_9HYPH</name>
<evidence type="ECO:0000313" key="4">
    <source>
        <dbReference type="Proteomes" id="UP000245926"/>
    </source>
</evidence>
<dbReference type="RefSeq" id="WP_109893993.1">
    <property type="nucleotide sequence ID" value="NZ_CP029550.1"/>
</dbReference>
<proteinExistence type="predicted"/>
<feature type="signal peptide" evidence="2">
    <location>
        <begin position="1"/>
        <end position="21"/>
    </location>
</feature>
<evidence type="ECO:0000256" key="1">
    <source>
        <dbReference type="SAM" id="Phobius"/>
    </source>
</evidence>